<dbReference type="Pfam" id="PF13242">
    <property type="entry name" value="Hydrolase_like"/>
    <property type="match status" value="1"/>
</dbReference>
<dbReference type="InterPro" id="IPR036412">
    <property type="entry name" value="HAD-like_sf"/>
</dbReference>
<evidence type="ECO:0000313" key="1">
    <source>
        <dbReference type="EMBL" id="WCE45436.1"/>
    </source>
</evidence>
<dbReference type="Gene3D" id="3.40.50.1000">
    <property type="entry name" value="HAD superfamily/HAD-like"/>
    <property type="match status" value="2"/>
</dbReference>
<evidence type="ECO:0000313" key="2">
    <source>
        <dbReference type="Proteomes" id="UP001211044"/>
    </source>
</evidence>
<dbReference type="KEGG" id="wne:PIG85_07150"/>
<dbReference type="EMBL" id="CP116394">
    <property type="protein sequence ID" value="WCE45436.1"/>
    <property type="molecule type" value="Genomic_DNA"/>
</dbReference>
<dbReference type="SUPFAM" id="SSF56784">
    <property type="entry name" value="HAD-like"/>
    <property type="match status" value="1"/>
</dbReference>
<dbReference type="GO" id="GO:0005737">
    <property type="term" value="C:cytoplasm"/>
    <property type="evidence" value="ECO:0007669"/>
    <property type="project" value="TreeGrafter"/>
</dbReference>
<dbReference type="NCBIfam" id="TIGR01460">
    <property type="entry name" value="HAD-SF-IIA"/>
    <property type="match status" value="1"/>
</dbReference>
<dbReference type="Proteomes" id="UP001211044">
    <property type="component" value="Chromosome"/>
</dbReference>
<name>A0AB38XM47_9ACTO</name>
<reference evidence="1" key="1">
    <citation type="submission" date="2023-01" db="EMBL/GenBank/DDBJ databases">
        <title>Comparative Genomic Analysis of the Clinically-Derived Winkia Strain NY0527 Provides Evidence into the Taxonomic Reassignment of Winkia neuii and Characterizes Their Virulence Traits.</title>
        <authorList>
            <person name="Cai X."/>
            <person name="Peng Y."/>
            <person name="Li M."/>
            <person name="Qiu Y."/>
            <person name="Wang Y."/>
            <person name="Xu L."/>
            <person name="Hou Q."/>
        </authorList>
    </citation>
    <scope>NUCLEOTIDE SEQUENCE</scope>
    <source>
        <strain evidence="1">NY0527</strain>
    </source>
</reference>
<keyword evidence="1" id="KW-0378">Hydrolase</keyword>
<dbReference type="PANTHER" id="PTHR19288">
    <property type="entry name" value="4-NITROPHENYLPHOSPHATASE-RELATED"/>
    <property type="match status" value="1"/>
</dbReference>
<dbReference type="RefSeq" id="WP_271694349.1">
    <property type="nucleotide sequence ID" value="NZ_CP116394.1"/>
</dbReference>
<dbReference type="Pfam" id="PF13344">
    <property type="entry name" value="Hydrolase_6"/>
    <property type="match status" value="1"/>
</dbReference>
<accession>A0AB38XM47</accession>
<proteinExistence type="predicted"/>
<gene>
    <name evidence="1" type="ORF">PIG85_07150</name>
</gene>
<sequence>MSEHEGAPLSLPTEFYDAYIFDMDGTIYLGDELLPGVERMINELRRRNIPVRFLSNNPTKDPHQYVEKLERLGLPTDISDIANTVVTMTKWLKNHHPDAVVFPIAEEPLIKAFKKAGIKISEDPAEIDFVIASYDRTFEYRKLQIAFDAIWFHKRAKLIATNPDRYCPFPGGRGEPDCAAIIAAIEACTQTKCEMVIGKPNPEMLVEAIAGLDVDPKHCIMVGDRLGTDIQMAVRTGMVSAMPLTGDSTWQEALALDKKDQPTFLIDRADRLIPQTTWDDLGWTEDNWK</sequence>
<dbReference type="GO" id="GO:0016791">
    <property type="term" value="F:phosphatase activity"/>
    <property type="evidence" value="ECO:0007669"/>
    <property type="project" value="TreeGrafter"/>
</dbReference>
<protein>
    <submittedName>
        <fullName evidence="1">HAD-IIA family hydrolase</fullName>
    </submittedName>
</protein>
<dbReference type="PANTHER" id="PTHR19288:SF46">
    <property type="entry name" value="HALOACID DEHALOGENASE-LIKE HYDROLASE DOMAIN-CONTAINING PROTEIN 2"/>
    <property type="match status" value="1"/>
</dbReference>
<organism evidence="1 2">
    <name type="scientific">Winkia neuii subsp. anitrata</name>
    <dbReference type="NCBI Taxonomy" id="29318"/>
    <lineage>
        <taxon>Bacteria</taxon>
        <taxon>Bacillati</taxon>
        <taxon>Actinomycetota</taxon>
        <taxon>Actinomycetes</taxon>
        <taxon>Actinomycetales</taxon>
        <taxon>Actinomycetaceae</taxon>
        <taxon>Winkia</taxon>
    </lineage>
</organism>
<dbReference type="InterPro" id="IPR023214">
    <property type="entry name" value="HAD_sf"/>
</dbReference>
<dbReference type="AlphaFoldDB" id="A0AB38XM47"/>
<dbReference type="InterPro" id="IPR006357">
    <property type="entry name" value="HAD-SF_hydro_IIA"/>
</dbReference>